<keyword evidence="2" id="KW-0813">Transport</keyword>
<evidence type="ECO:0000256" key="2">
    <source>
        <dbReference type="ARBA" id="ARBA00022448"/>
    </source>
</evidence>
<gene>
    <name evidence="4" type="ORF">S01H1_39387</name>
</gene>
<feature type="non-terminal residue" evidence="4">
    <location>
        <position position="75"/>
    </location>
</feature>
<protein>
    <recommendedName>
        <fullName evidence="3">ABC transporter domain-containing protein</fullName>
    </recommendedName>
</protein>
<dbReference type="InterPro" id="IPR003439">
    <property type="entry name" value="ABC_transporter-like_ATP-bd"/>
</dbReference>
<dbReference type="PANTHER" id="PTHR42734:SF17">
    <property type="entry name" value="METAL TRANSPORT SYSTEM ATP-BINDING PROTEIN TM_0124-RELATED"/>
    <property type="match status" value="1"/>
</dbReference>
<dbReference type="PANTHER" id="PTHR42734">
    <property type="entry name" value="METAL TRANSPORT SYSTEM ATP-BINDING PROTEIN TM_0124-RELATED"/>
    <property type="match status" value="1"/>
</dbReference>
<dbReference type="InterPro" id="IPR027417">
    <property type="entry name" value="P-loop_NTPase"/>
</dbReference>
<sequence>MIEVQDITFSYDGQPVIDGASFRLDEGEFAGVVGPNGSGKTTLLKLLTGVLRADSGTIRIKDRDLARISKRELAR</sequence>
<organism evidence="4">
    <name type="scientific">marine sediment metagenome</name>
    <dbReference type="NCBI Taxonomy" id="412755"/>
    <lineage>
        <taxon>unclassified sequences</taxon>
        <taxon>metagenomes</taxon>
        <taxon>ecological metagenomes</taxon>
    </lineage>
</organism>
<dbReference type="EMBL" id="BARS01024851">
    <property type="protein sequence ID" value="GAG12434.1"/>
    <property type="molecule type" value="Genomic_DNA"/>
</dbReference>
<evidence type="ECO:0000313" key="4">
    <source>
        <dbReference type="EMBL" id="GAG12434.1"/>
    </source>
</evidence>
<evidence type="ECO:0000259" key="3">
    <source>
        <dbReference type="Pfam" id="PF00005"/>
    </source>
</evidence>
<dbReference type="Gene3D" id="3.40.50.300">
    <property type="entry name" value="P-loop containing nucleotide triphosphate hydrolases"/>
    <property type="match status" value="1"/>
</dbReference>
<comment type="caution">
    <text evidence="4">The sequence shown here is derived from an EMBL/GenBank/DDBJ whole genome shotgun (WGS) entry which is preliminary data.</text>
</comment>
<comment type="similarity">
    <text evidence="1">Belongs to the ABC transporter superfamily.</text>
</comment>
<evidence type="ECO:0000256" key="1">
    <source>
        <dbReference type="ARBA" id="ARBA00005417"/>
    </source>
</evidence>
<feature type="domain" description="ABC transporter" evidence="3">
    <location>
        <begin position="18"/>
        <end position="71"/>
    </location>
</feature>
<dbReference type="Pfam" id="PF00005">
    <property type="entry name" value="ABC_tran"/>
    <property type="match status" value="1"/>
</dbReference>
<dbReference type="AlphaFoldDB" id="X0V2U8"/>
<reference evidence="4" key="1">
    <citation type="journal article" date="2014" name="Front. Microbiol.">
        <title>High frequency of phylogenetically diverse reductive dehalogenase-homologous genes in deep subseafloor sedimentary metagenomes.</title>
        <authorList>
            <person name="Kawai M."/>
            <person name="Futagami T."/>
            <person name="Toyoda A."/>
            <person name="Takaki Y."/>
            <person name="Nishi S."/>
            <person name="Hori S."/>
            <person name="Arai W."/>
            <person name="Tsubouchi T."/>
            <person name="Morono Y."/>
            <person name="Uchiyama I."/>
            <person name="Ito T."/>
            <person name="Fujiyama A."/>
            <person name="Inagaki F."/>
            <person name="Takami H."/>
        </authorList>
    </citation>
    <scope>NUCLEOTIDE SEQUENCE</scope>
    <source>
        <strain evidence="4">Expedition CK06-06</strain>
    </source>
</reference>
<dbReference type="GO" id="GO:0016887">
    <property type="term" value="F:ATP hydrolysis activity"/>
    <property type="evidence" value="ECO:0007669"/>
    <property type="project" value="InterPro"/>
</dbReference>
<proteinExistence type="inferred from homology"/>
<accession>X0V2U8</accession>
<dbReference type="InterPro" id="IPR050153">
    <property type="entry name" value="Metal_Ion_Import_ABC"/>
</dbReference>
<dbReference type="GO" id="GO:0005524">
    <property type="term" value="F:ATP binding"/>
    <property type="evidence" value="ECO:0007669"/>
    <property type="project" value="InterPro"/>
</dbReference>
<dbReference type="SUPFAM" id="SSF52540">
    <property type="entry name" value="P-loop containing nucleoside triphosphate hydrolases"/>
    <property type="match status" value="1"/>
</dbReference>
<name>X0V2U8_9ZZZZ</name>